<proteinExistence type="predicted"/>
<sequence>MSTKIEGVEINTSESEHKENSSKKKFDKEKAEFEKTNEKCMSNEVNIASQDLQFSKTTPDNNNRAGRKP</sequence>
<gene>
    <name evidence="2" type="ORF">GMARGA_LOCUS39289</name>
</gene>
<dbReference type="Proteomes" id="UP000789901">
    <property type="component" value="Unassembled WGS sequence"/>
</dbReference>
<evidence type="ECO:0000256" key="1">
    <source>
        <dbReference type="SAM" id="MobiDB-lite"/>
    </source>
</evidence>
<feature type="non-terminal residue" evidence="2">
    <location>
        <position position="69"/>
    </location>
</feature>
<dbReference type="EMBL" id="CAJVQB010092935">
    <property type="protein sequence ID" value="CAG8848647.1"/>
    <property type="molecule type" value="Genomic_DNA"/>
</dbReference>
<comment type="caution">
    <text evidence="2">The sequence shown here is derived from an EMBL/GenBank/DDBJ whole genome shotgun (WGS) entry which is preliminary data.</text>
</comment>
<feature type="region of interest" description="Disordered" evidence="1">
    <location>
        <begin position="1"/>
        <end position="30"/>
    </location>
</feature>
<name>A0ABN7X7T0_GIGMA</name>
<reference evidence="2 3" key="1">
    <citation type="submission" date="2021-06" db="EMBL/GenBank/DDBJ databases">
        <authorList>
            <person name="Kallberg Y."/>
            <person name="Tangrot J."/>
            <person name="Rosling A."/>
        </authorList>
    </citation>
    <scope>NUCLEOTIDE SEQUENCE [LARGE SCALE GENOMIC DNA]</scope>
    <source>
        <strain evidence="2 3">120-4 pot B 10/14</strain>
    </source>
</reference>
<feature type="compositionally biased region" description="Basic and acidic residues" evidence="1">
    <location>
        <begin position="14"/>
        <end position="30"/>
    </location>
</feature>
<organism evidence="2 3">
    <name type="scientific">Gigaspora margarita</name>
    <dbReference type="NCBI Taxonomy" id="4874"/>
    <lineage>
        <taxon>Eukaryota</taxon>
        <taxon>Fungi</taxon>
        <taxon>Fungi incertae sedis</taxon>
        <taxon>Mucoromycota</taxon>
        <taxon>Glomeromycotina</taxon>
        <taxon>Glomeromycetes</taxon>
        <taxon>Diversisporales</taxon>
        <taxon>Gigasporaceae</taxon>
        <taxon>Gigaspora</taxon>
    </lineage>
</organism>
<evidence type="ECO:0000313" key="2">
    <source>
        <dbReference type="EMBL" id="CAG8848647.1"/>
    </source>
</evidence>
<feature type="region of interest" description="Disordered" evidence="1">
    <location>
        <begin position="46"/>
        <end position="69"/>
    </location>
</feature>
<accession>A0ABN7X7T0</accession>
<evidence type="ECO:0000313" key="3">
    <source>
        <dbReference type="Proteomes" id="UP000789901"/>
    </source>
</evidence>
<keyword evidence="3" id="KW-1185">Reference proteome</keyword>
<protein>
    <submittedName>
        <fullName evidence="2">1887_t:CDS:1</fullName>
    </submittedName>
</protein>